<dbReference type="InterPro" id="IPR004226">
    <property type="entry name" value="TBCA"/>
</dbReference>
<accession>A0A101MR28</accession>
<evidence type="ECO:0000256" key="1">
    <source>
        <dbReference type="ARBA" id="ARBA00006806"/>
    </source>
</evidence>
<keyword evidence="5" id="KW-1185">Reference proteome</keyword>
<comment type="subcellular location">
    <subcellularLocation>
        <location evidence="3">Cytoplasm</location>
        <location evidence="3">Cytoskeleton</location>
    </subcellularLocation>
</comment>
<keyword evidence="3" id="KW-0963">Cytoplasm</keyword>
<dbReference type="SUPFAM" id="SSF46988">
    <property type="entry name" value="Tubulin chaperone cofactor A"/>
    <property type="match status" value="1"/>
</dbReference>
<dbReference type="AlphaFoldDB" id="A0A101MR28"/>
<evidence type="ECO:0000313" key="4">
    <source>
        <dbReference type="EMBL" id="KUM65145.1"/>
    </source>
</evidence>
<dbReference type="GO" id="GO:0005829">
    <property type="term" value="C:cytosol"/>
    <property type="evidence" value="ECO:0007669"/>
    <property type="project" value="TreeGrafter"/>
</dbReference>
<organism evidence="4 5">
    <name type="scientific">Penicillium freii</name>
    <dbReference type="NCBI Taxonomy" id="48697"/>
    <lineage>
        <taxon>Eukaryota</taxon>
        <taxon>Fungi</taxon>
        <taxon>Dikarya</taxon>
        <taxon>Ascomycota</taxon>
        <taxon>Pezizomycotina</taxon>
        <taxon>Eurotiomycetes</taxon>
        <taxon>Eurotiomycetidae</taxon>
        <taxon>Eurotiales</taxon>
        <taxon>Aspergillaceae</taxon>
        <taxon>Penicillium</taxon>
    </lineage>
</organism>
<evidence type="ECO:0000256" key="3">
    <source>
        <dbReference type="RuleBase" id="RU364030"/>
    </source>
</evidence>
<dbReference type="Pfam" id="PF02970">
    <property type="entry name" value="TBCA"/>
    <property type="match status" value="1"/>
</dbReference>
<protein>
    <recommendedName>
        <fullName evidence="3">Tubulin-specific chaperone A</fullName>
    </recommendedName>
</protein>
<proteinExistence type="inferred from homology"/>
<dbReference type="FunFam" id="1.20.58.90:FF:000016">
    <property type="entry name" value="Tubulin-specific chaperone A"/>
    <property type="match status" value="1"/>
</dbReference>
<dbReference type="Proteomes" id="UP000055045">
    <property type="component" value="Unassembled WGS sequence"/>
</dbReference>
<evidence type="ECO:0000313" key="5">
    <source>
        <dbReference type="Proteomes" id="UP000055045"/>
    </source>
</evidence>
<dbReference type="GO" id="GO:0048487">
    <property type="term" value="F:beta-tubulin binding"/>
    <property type="evidence" value="ECO:0007669"/>
    <property type="project" value="InterPro"/>
</dbReference>
<dbReference type="GO" id="GO:0007023">
    <property type="term" value="P:post-chaperonin tubulin folding pathway"/>
    <property type="evidence" value="ECO:0007669"/>
    <property type="project" value="UniProtKB-UniRule"/>
</dbReference>
<dbReference type="STRING" id="48697.A0A101MR28"/>
<dbReference type="EMBL" id="LLXE01000032">
    <property type="protein sequence ID" value="KUM65145.1"/>
    <property type="molecule type" value="Genomic_DNA"/>
</dbReference>
<keyword evidence="3" id="KW-0206">Cytoskeleton</keyword>
<sequence>MNFREIENQLSISLNSVVRYKIERYITTMAPRSQLEITTSSVTRLVKEEASYHKELQQQTDRIKKLEADTAGDDENREYTLKQEHMSLEETKKVLPTLKEKIVQTVANLEALIIEEGKKGMESNVEHITAAKEAIAQARTAQREIS</sequence>
<keyword evidence="2 3" id="KW-0143">Chaperone</keyword>
<comment type="subunit">
    <text evidence="3">Supercomplex made of cofactors A to E. Cofactors A and D function by capturing and stabilizing tubulin in a quasi-native conformation. Cofactor E binds to the cofactor D-tubulin complex; interaction with cofactor C then causes the release of tubulin polypeptides that are committed to the native state.</text>
</comment>
<gene>
    <name evidence="4" type="ORF">ACN42_g1888</name>
</gene>
<comment type="similarity">
    <text evidence="1 3">Belongs to the TBCA family.</text>
</comment>
<dbReference type="PANTHER" id="PTHR21500:SF0">
    <property type="entry name" value="TUBULIN-SPECIFIC CHAPERONE A"/>
    <property type="match status" value="1"/>
</dbReference>
<keyword evidence="3" id="KW-0493">Microtubule</keyword>
<reference evidence="4 5" key="1">
    <citation type="submission" date="2015-10" db="EMBL/GenBank/DDBJ databases">
        <title>Genome sequencing of Penicillium freii.</title>
        <authorList>
            <person name="Nguyen H.D."/>
            <person name="Visagie C.M."/>
            <person name="Seifert K.A."/>
        </authorList>
    </citation>
    <scope>NUCLEOTIDE SEQUENCE [LARGE SCALE GENOMIC DNA]</scope>
    <source>
        <strain evidence="4 5">DAOM 242723</strain>
    </source>
</reference>
<comment type="caution">
    <text evidence="4">The sequence shown here is derived from an EMBL/GenBank/DDBJ whole genome shotgun (WGS) entry which is preliminary data.</text>
</comment>
<dbReference type="Gene3D" id="1.20.58.90">
    <property type="match status" value="1"/>
</dbReference>
<evidence type="ECO:0000256" key="2">
    <source>
        <dbReference type="ARBA" id="ARBA00023186"/>
    </source>
</evidence>
<dbReference type="GO" id="GO:0005874">
    <property type="term" value="C:microtubule"/>
    <property type="evidence" value="ECO:0007669"/>
    <property type="project" value="UniProtKB-KW"/>
</dbReference>
<dbReference type="InterPro" id="IPR036126">
    <property type="entry name" value="TBCA_sf"/>
</dbReference>
<dbReference type="PANTHER" id="PTHR21500">
    <property type="entry name" value="TUBULIN-SPECIFIC CHAPERONE A"/>
    <property type="match status" value="1"/>
</dbReference>
<name>A0A101MR28_PENFR</name>
<dbReference type="GO" id="GO:0007021">
    <property type="term" value="P:tubulin complex assembly"/>
    <property type="evidence" value="ECO:0007669"/>
    <property type="project" value="UniProtKB-UniRule"/>
</dbReference>